<reference evidence="5" key="1">
    <citation type="submission" date="2021-02" db="EMBL/GenBank/DDBJ databases">
        <title>Genomic Encyclopedia of Type Strains, Phase IV (KMG-V): Genome sequencing to study the core and pangenomes of soil and plant-associated prokaryotes.</title>
        <authorList>
            <person name="Whitman W."/>
        </authorList>
    </citation>
    <scope>NUCLEOTIDE SEQUENCE</scope>
    <source>
        <strain evidence="5">USDA 406</strain>
    </source>
</reference>
<organism evidence="5 6">
    <name type="scientific">Bradyrhizobium elkanii</name>
    <dbReference type="NCBI Taxonomy" id="29448"/>
    <lineage>
        <taxon>Bacteria</taxon>
        <taxon>Pseudomonadati</taxon>
        <taxon>Pseudomonadota</taxon>
        <taxon>Alphaproteobacteria</taxon>
        <taxon>Hyphomicrobiales</taxon>
        <taxon>Nitrobacteraceae</taxon>
        <taxon>Bradyrhizobium</taxon>
    </lineage>
</organism>
<dbReference type="PANTHER" id="PTHR43767">
    <property type="entry name" value="LONG-CHAIN-FATTY-ACID--COA LIGASE"/>
    <property type="match status" value="1"/>
</dbReference>
<dbReference type="InterPro" id="IPR000873">
    <property type="entry name" value="AMP-dep_synth/lig_dom"/>
</dbReference>
<feature type="transmembrane region" description="Helical" evidence="2">
    <location>
        <begin position="308"/>
        <end position="328"/>
    </location>
</feature>
<proteinExistence type="predicted"/>
<keyword evidence="2" id="KW-1133">Transmembrane helix</keyword>
<dbReference type="Pfam" id="PF13193">
    <property type="entry name" value="AMP-binding_C"/>
    <property type="match status" value="1"/>
</dbReference>
<dbReference type="InterPro" id="IPR025110">
    <property type="entry name" value="AMP-bd_C"/>
</dbReference>
<dbReference type="GO" id="GO:0016878">
    <property type="term" value="F:acid-thiol ligase activity"/>
    <property type="evidence" value="ECO:0007669"/>
    <property type="project" value="UniProtKB-ARBA"/>
</dbReference>
<dbReference type="Pfam" id="PF00501">
    <property type="entry name" value="AMP-binding"/>
    <property type="match status" value="1"/>
</dbReference>
<dbReference type="InterPro" id="IPR045851">
    <property type="entry name" value="AMP-bd_C_sf"/>
</dbReference>
<dbReference type="AlphaFoldDB" id="A0A8I1Y1S1"/>
<feature type="domain" description="AMP-binding enzyme C-terminal" evidence="4">
    <location>
        <begin position="486"/>
        <end position="564"/>
    </location>
</feature>
<evidence type="ECO:0000313" key="6">
    <source>
        <dbReference type="Proteomes" id="UP000673383"/>
    </source>
</evidence>
<dbReference type="Proteomes" id="UP000673383">
    <property type="component" value="Unassembled WGS sequence"/>
</dbReference>
<name>A0A8I1Y1S1_BRAEL</name>
<dbReference type="InterPro" id="IPR042099">
    <property type="entry name" value="ANL_N_sf"/>
</dbReference>
<dbReference type="Gene3D" id="3.40.50.12780">
    <property type="entry name" value="N-terminal domain of ligase-like"/>
    <property type="match status" value="1"/>
</dbReference>
<keyword evidence="5" id="KW-0436">Ligase</keyword>
<evidence type="ECO:0000256" key="2">
    <source>
        <dbReference type="SAM" id="Phobius"/>
    </source>
</evidence>
<evidence type="ECO:0000259" key="4">
    <source>
        <dbReference type="Pfam" id="PF13193"/>
    </source>
</evidence>
<sequence length="598" mass="65245">MSFMETHNGFDSILFVLIASAQCRDRMTNALNEAPGLLRICIVDIDQRPSKGSFATMYTVFSTFAATSDAAAFKPFLCIPARPDRAYFPDGVEMSYGAIARQVCALRDLYRAAGFGHGHRACLLLENRPDFIVHWLALNGIGVSIVPINPAYRAAEIAYLITHAEPDLIVTLADQKELQRALTGDVPMLIVSGDDLGASVEKVPHARRPPPRAGEPGSATEAALLYTSGTTARPKGCILTNEYVVSTGRWYVSHGGEATYHAGTERLYSPLPLFHMAGLTLTPIAMMLTGGCLILPERFNAKHAWRDIVACRATVLHYLGVIVAALLAQPETPDEKAHALRFSMGVGANPEQRARAGERFGIPFVEGWGMTETGRSPFNTVEPRHLETNTIGRSVPGLEMTILDADGNALPAGAVGELCVRHSEATPRRGFFSGYLKDPEATEQAWRGGWFHTGDSAWQHADGAFVFVDRLKHLVRRAGENISAAEVEAVLTTSPLVKQAAVVAARDPIRDEEVAAFIVSNDDTDASRELAQDIFRFCRERLAAFKLPAWIAFVAELPLTSTNKIQKHVLLGADRDPQSHPGMIDLRQDKTNAIRQSN</sequence>
<dbReference type="EMBL" id="JAFICZ010000001">
    <property type="protein sequence ID" value="MBP1292834.1"/>
    <property type="molecule type" value="Genomic_DNA"/>
</dbReference>
<dbReference type="PANTHER" id="PTHR43767:SF1">
    <property type="entry name" value="NONRIBOSOMAL PEPTIDE SYNTHASE PES1 (EUROFUNG)-RELATED"/>
    <property type="match status" value="1"/>
</dbReference>
<dbReference type="RefSeq" id="WP_244980893.1">
    <property type="nucleotide sequence ID" value="NZ_JAFICZ010000001.1"/>
</dbReference>
<dbReference type="InterPro" id="IPR050237">
    <property type="entry name" value="ATP-dep_AMP-bd_enzyme"/>
</dbReference>
<gene>
    <name evidence="5" type="ORF">JOH49_002587</name>
</gene>
<evidence type="ECO:0000256" key="1">
    <source>
        <dbReference type="SAM" id="MobiDB-lite"/>
    </source>
</evidence>
<feature type="domain" description="AMP-dependent synthetase/ligase" evidence="3">
    <location>
        <begin position="82"/>
        <end position="423"/>
    </location>
</feature>
<dbReference type="SUPFAM" id="SSF56801">
    <property type="entry name" value="Acetyl-CoA synthetase-like"/>
    <property type="match status" value="1"/>
</dbReference>
<evidence type="ECO:0000313" key="5">
    <source>
        <dbReference type="EMBL" id="MBP1292834.1"/>
    </source>
</evidence>
<feature type="transmembrane region" description="Helical" evidence="2">
    <location>
        <begin position="273"/>
        <end position="296"/>
    </location>
</feature>
<keyword evidence="2" id="KW-0812">Transmembrane</keyword>
<keyword evidence="2" id="KW-0472">Membrane</keyword>
<evidence type="ECO:0000259" key="3">
    <source>
        <dbReference type="Pfam" id="PF00501"/>
    </source>
</evidence>
<comment type="caution">
    <text evidence="5">The sequence shown here is derived from an EMBL/GenBank/DDBJ whole genome shotgun (WGS) entry which is preliminary data.</text>
</comment>
<dbReference type="Gene3D" id="3.30.300.30">
    <property type="match status" value="1"/>
</dbReference>
<accession>A0A8I1Y1S1</accession>
<feature type="region of interest" description="Disordered" evidence="1">
    <location>
        <begin position="576"/>
        <end position="598"/>
    </location>
</feature>
<protein>
    <submittedName>
        <fullName evidence="5">Acyl-CoA synthetase (AMP-forming)/AMP-acid ligase II</fullName>
    </submittedName>
</protein>